<protein>
    <recommendedName>
        <fullName evidence="1">Cupin fold metalloprotein WbuC cupin domain-containing protein</fullName>
    </recommendedName>
</protein>
<proteinExistence type="predicted"/>
<reference evidence="2 3" key="1">
    <citation type="submission" date="2015-09" db="EMBL/GenBank/DDBJ databases">
        <title>Genome of Desulfovibrio dechloracetivorans BerOc1, a mercury methylating strain isolated from highly hydrocarbons and metals contaminated coastal sediments.</title>
        <authorList>
            <person name="Goni Urriza M."/>
            <person name="Gassie C."/>
            <person name="Bouchez O."/>
            <person name="Klopp C."/>
            <person name="Ranchou-Peyruse A."/>
            <person name="Remy G."/>
        </authorList>
    </citation>
    <scope>NUCLEOTIDE SEQUENCE [LARGE SCALE GENOMIC DNA]</scope>
    <source>
        <strain evidence="2 3">BerOc1</strain>
    </source>
</reference>
<dbReference type="InterPro" id="IPR011051">
    <property type="entry name" value="RmlC_Cupin_sf"/>
</dbReference>
<feature type="domain" description="Cupin fold metalloprotein WbuC cupin" evidence="1">
    <location>
        <begin position="24"/>
        <end position="104"/>
    </location>
</feature>
<dbReference type="NCBIfam" id="TIGR04366">
    <property type="entry name" value="cupin_WbuC"/>
    <property type="match status" value="1"/>
</dbReference>
<dbReference type="InterPro" id="IPR014710">
    <property type="entry name" value="RmlC-like_jellyroll"/>
</dbReference>
<dbReference type="Proteomes" id="UP000181901">
    <property type="component" value="Unassembled WGS sequence"/>
</dbReference>
<comment type="caution">
    <text evidence="2">The sequence shown here is derived from an EMBL/GenBank/DDBJ whole genome shotgun (WGS) entry which is preliminary data.</text>
</comment>
<keyword evidence="3" id="KW-1185">Reference proteome</keyword>
<dbReference type="InterPro" id="IPR046058">
    <property type="entry name" value="WbuC_cupin"/>
</dbReference>
<evidence type="ECO:0000259" key="1">
    <source>
        <dbReference type="Pfam" id="PF19480"/>
    </source>
</evidence>
<gene>
    <name evidence="2" type="ORF">BerOc1_02083</name>
</gene>
<name>A0A1J5NEK9_9BACT</name>
<dbReference type="EMBL" id="LKAQ01000004">
    <property type="protein sequence ID" value="OIQ50153.1"/>
    <property type="molecule type" value="Genomic_DNA"/>
</dbReference>
<sequence length="192" mass="21252">MSEEKNYPTALEAPTGDITPLTLSLVGKLLAQSRQSPRKRILQKLHQSLDATAHRMFNAMQPGTYITPHRHLDPAKEETILVMAGSMLFIRFTDDGEIAEQILLQPGTETFGVDVAPHVYHTYVPLKADTLVFECKTGPYSVESDKDVPDWAPREGTPEAEPYLLELLKTLAAKANAEAEAVKAQRGDEPDQ</sequence>
<dbReference type="AlphaFoldDB" id="A0A1J5NEK9"/>
<evidence type="ECO:0000313" key="3">
    <source>
        <dbReference type="Proteomes" id="UP000181901"/>
    </source>
</evidence>
<dbReference type="SUPFAM" id="SSF51182">
    <property type="entry name" value="RmlC-like cupins"/>
    <property type="match status" value="1"/>
</dbReference>
<dbReference type="InterPro" id="IPR027565">
    <property type="entry name" value="Cupin_WbuC"/>
</dbReference>
<evidence type="ECO:0000313" key="2">
    <source>
        <dbReference type="EMBL" id="OIQ50153.1"/>
    </source>
</evidence>
<organism evidence="2 3">
    <name type="scientific">Pseudodesulfovibrio hydrargyri</name>
    <dbReference type="NCBI Taxonomy" id="2125990"/>
    <lineage>
        <taxon>Bacteria</taxon>
        <taxon>Pseudomonadati</taxon>
        <taxon>Thermodesulfobacteriota</taxon>
        <taxon>Desulfovibrionia</taxon>
        <taxon>Desulfovibrionales</taxon>
        <taxon>Desulfovibrionaceae</taxon>
    </lineage>
</organism>
<dbReference type="CDD" id="cd07005">
    <property type="entry name" value="cupin_WbuC-like"/>
    <property type="match status" value="1"/>
</dbReference>
<dbReference type="RefSeq" id="WP_071545612.1">
    <property type="nucleotide sequence ID" value="NZ_LKAQ01000004.1"/>
</dbReference>
<accession>A0A1J5NEK9</accession>
<dbReference type="OrthoDB" id="981227at2"/>
<dbReference type="Gene3D" id="2.60.120.10">
    <property type="entry name" value="Jelly Rolls"/>
    <property type="match status" value="1"/>
</dbReference>
<dbReference type="Pfam" id="PF19480">
    <property type="entry name" value="DUF6016"/>
    <property type="match status" value="1"/>
</dbReference>